<dbReference type="InterPro" id="IPR040442">
    <property type="entry name" value="Pyrv_kinase-like_dom_sf"/>
</dbReference>
<dbReference type="InterPro" id="IPR015813">
    <property type="entry name" value="Pyrv/PenolPyrv_kinase-like_dom"/>
</dbReference>
<dbReference type="Proteomes" id="UP000231019">
    <property type="component" value="Unassembled WGS sequence"/>
</dbReference>
<evidence type="ECO:0000313" key="5">
    <source>
        <dbReference type="Proteomes" id="UP000231019"/>
    </source>
</evidence>
<dbReference type="Pfam" id="PF22484">
    <property type="entry name" value="DUF6986"/>
    <property type="match status" value="1"/>
</dbReference>
<comment type="caution">
    <text evidence="4">The sequence shown here is derived from an EMBL/GenBank/DDBJ whole genome shotgun (WGS) entry which is preliminary data.</text>
</comment>
<dbReference type="GO" id="GO:0000287">
    <property type="term" value="F:magnesium ion binding"/>
    <property type="evidence" value="ECO:0007669"/>
    <property type="project" value="TreeGrafter"/>
</dbReference>
<evidence type="ECO:0000313" key="4">
    <source>
        <dbReference type="EMBL" id="PIW16501.1"/>
    </source>
</evidence>
<keyword evidence="4" id="KW-0670">Pyruvate</keyword>
<name>A0A2M7G406_9BACT</name>
<accession>A0A2M7G406</accession>
<keyword evidence="4" id="KW-0418">Kinase</keyword>
<dbReference type="InterPro" id="IPR054255">
    <property type="entry name" value="DUF6986"/>
</dbReference>
<keyword evidence="4" id="KW-0808">Transferase</keyword>
<dbReference type="PANTHER" id="PTHR32308">
    <property type="entry name" value="LYASE BETA SUBUNIT, PUTATIVE (AFU_ORTHOLOGUE AFUA_4G13030)-RELATED"/>
    <property type="match status" value="1"/>
</dbReference>
<sequence length="483" mass="52896">MRRSLPDSLISQVAEPLNTSNQAFADRYPGIIVGRQPVHTLYGGAQLFKAETAQKMGELSLKALENYAPNFAIFARAAGLNGAEYLPAGWNEAEALAESIAANPDEAKKLNRQAWLAWTIYERVKEKLGREAVEDFRIDFEDGYGNRPDAEEDADAVRNAQEVARGMAEGILPPFIGIRIKPWTEQLFQRSVRTLDIFMSALLDATGGHLPQNFVVTLPKVTSPEQVAGLVQLLEHLEAENGLPQGSIPLEIMVETTQSMFDFEGEIMLPAMLTAAAGRCRGAHFGTYDYTASCSIIARYQSMDHPACDFSRHIMQVALASTGVMLSDGATNIMPVPVHRETPDKPLNAIQIQENTAAVHAAWKLHVDHIRHSLTHAYYQGWDLHPAQLITRYATLFDFFLSELDGATVRLKNFIAKAAQATLSGDVFDDAATGRGLLNYFRLAYNCSAITAEEVEAAGLSVDELQGGAGSGSSPWLQMLSKV</sequence>
<evidence type="ECO:0000256" key="3">
    <source>
        <dbReference type="ARBA" id="ARBA00022842"/>
    </source>
</evidence>
<evidence type="ECO:0000256" key="1">
    <source>
        <dbReference type="ARBA" id="ARBA00001946"/>
    </source>
</evidence>
<dbReference type="SUPFAM" id="SSF51621">
    <property type="entry name" value="Phosphoenolpyruvate/pyruvate domain"/>
    <property type="match status" value="1"/>
</dbReference>
<gene>
    <name evidence="4" type="ORF">COW36_12095</name>
</gene>
<comment type="cofactor">
    <cofactor evidence="1">
        <name>Mg(2+)</name>
        <dbReference type="ChEBI" id="CHEBI:18420"/>
    </cofactor>
</comment>
<dbReference type="AlphaFoldDB" id="A0A2M7G406"/>
<dbReference type="PANTHER" id="PTHR32308:SF10">
    <property type="entry name" value="CITRATE LYASE SUBUNIT BETA"/>
    <property type="match status" value="1"/>
</dbReference>
<protein>
    <submittedName>
        <fullName evidence="4">Phosphoenolpyruvate kinase</fullName>
    </submittedName>
</protein>
<dbReference type="EMBL" id="PFFQ01000037">
    <property type="protein sequence ID" value="PIW16501.1"/>
    <property type="molecule type" value="Genomic_DNA"/>
</dbReference>
<proteinExistence type="predicted"/>
<organism evidence="4 5">
    <name type="scientific">bacterium (Candidatus Blackallbacteria) CG17_big_fil_post_rev_8_21_14_2_50_48_46</name>
    <dbReference type="NCBI Taxonomy" id="2014261"/>
    <lineage>
        <taxon>Bacteria</taxon>
        <taxon>Candidatus Blackallbacteria</taxon>
    </lineage>
</organism>
<reference evidence="4 5" key="1">
    <citation type="submission" date="2017-09" db="EMBL/GenBank/DDBJ databases">
        <title>Depth-based differentiation of microbial function through sediment-hosted aquifers and enrichment of novel symbionts in the deep terrestrial subsurface.</title>
        <authorList>
            <person name="Probst A.J."/>
            <person name="Ladd B."/>
            <person name="Jarett J.K."/>
            <person name="Geller-Mcgrath D.E."/>
            <person name="Sieber C.M."/>
            <person name="Emerson J.B."/>
            <person name="Anantharaman K."/>
            <person name="Thomas B.C."/>
            <person name="Malmstrom R."/>
            <person name="Stieglmeier M."/>
            <person name="Klingl A."/>
            <person name="Woyke T."/>
            <person name="Ryan C.M."/>
            <person name="Banfield J.F."/>
        </authorList>
    </citation>
    <scope>NUCLEOTIDE SEQUENCE [LARGE SCALE GENOMIC DNA]</scope>
    <source>
        <strain evidence="4">CG17_big_fil_post_rev_8_21_14_2_50_48_46</strain>
    </source>
</reference>
<keyword evidence="3" id="KW-0460">Magnesium</keyword>
<dbReference type="Gene3D" id="3.20.20.60">
    <property type="entry name" value="Phosphoenolpyruvate-binding domains"/>
    <property type="match status" value="1"/>
</dbReference>
<dbReference type="GO" id="GO:0016301">
    <property type="term" value="F:kinase activity"/>
    <property type="evidence" value="ECO:0007669"/>
    <property type="project" value="UniProtKB-KW"/>
</dbReference>
<keyword evidence="2" id="KW-0479">Metal-binding</keyword>
<dbReference type="GO" id="GO:0006107">
    <property type="term" value="P:oxaloacetate metabolic process"/>
    <property type="evidence" value="ECO:0007669"/>
    <property type="project" value="TreeGrafter"/>
</dbReference>
<evidence type="ECO:0000256" key="2">
    <source>
        <dbReference type="ARBA" id="ARBA00022723"/>
    </source>
</evidence>